<dbReference type="InterPro" id="IPR016454">
    <property type="entry name" value="Cysteine_dSase"/>
</dbReference>
<dbReference type="Gene3D" id="3.90.1150.10">
    <property type="entry name" value="Aspartate Aminotransferase, domain 1"/>
    <property type="match status" value="1"/>
</dbReference>
<protein>
    <submittedName>
        <fullName evidence="4">IscS subfamily cysteine desulfurase</fullName>
    </submittedName>
</protein>
<comment type="caution">
    <text evidence="4">The sequence shown here is derived from an EMBL/GenBank/DDBJ whole genome shotgun (WGS) entry which is preliminary data.</text>
</comment>
<dbReference type="InterPro" id="IPR015421">
    <property type="entry name" value="PyrdxlP-dep_Trfase_major"/>
</dbReference>
<dbReference type="InterPro" id="IPR000192">
    <property type="entry name" value="Aminotrans_V_dom"/>
</dbReference>
<evidence type="ECO:0000259" key="3">
    <source>
        <dbReference type="Pfam" id="PF00266"/>
    </source>
</evidence>
<dbReference type="SUPFAM" id="SSF53383">
    <property type="entry name" value="PLP-dependent transferases"/>
    <property type="match status" value="1"/>
</dbReference>
<keyword evidence="5" id="KW-1185">Reference proteome</keyword>
<proteinExistence type="predicted"/>
<dbReference type="GO" id="GO:0003824">
    <property type="term" value="F:catalytic activity"/>
    <property type="evidence" value="ECO:0007669"/>
    <property type="project" value="UniProtKB-ARBA"/>
</dbReference>
<accession>A0A838CXL2</accession>
<dbReference type="PANTHER" id="PTHR11601:SF36">
    <property type="entry name" value="CYSTEINE DESULFURASE NIFS-RELATED"/>
    <property type="match status" value="1"/>
</dbReference>
<dbReference type="RefSeq" id="WP_181473719.1">
    <property type="nucleotide sequence ID" value="NZ_JACEFG010000004.1"/>
</dbReference>
<comment type="cofactor">
    <cofactor evidence="1">
        <name>pyridoxal 5'-phosphate</name>
        <dbReference type="ChEBI" id="CHEBI:597326"/>
    </cofactor>
</comment>
<gene>
    <name evidence="4" type="ORF">H0266_17380</name>
</gene>
<evidence type="ECO:0000313" key="4">
    <source>
        <dbReference type="EMBL" id="MBA2176663.1"/>
    </source>
</evidence>
<evidence type="ECO:0000256" key="2">
    <source>
        <dbReference type="ARBA" id="ARBA00022898"/>
    </source>
</evidence>
<dbReference type="Gene3D" id="1.10.260.50">
    <property type="match status" value="1"/>
</dbReference>
<dbReference type="Pfam" id="PF00266">
    <property type="entry name" value="Aminotran_5"/>
    <property type="match status" value="1"/>
</dbReference>
<dbReference type="PANTHER" id="PTHR11601">
    <property type="entry name" value="CYSTEINE DESULFURYLASE FAMILY MEMBER"/>
    <property type="match status" value="1"/>
</dbReference>
<evidence type="ECO:0000256" key="1">
    <source>
        <dbReference type="ARBA" id="ARBA00001933"/>
    </source>
</evidence>
<dbReference type="NCBIfam" id="NF002806">
    <property type="entry name" value="PRK02948.1"/>
    <property type="match status" value="1"/>
</dbReference>
<organism evidence="4 5">
    <name type="scientific">Halobacillus locisalis</name>
    <dbReference type="NCBI Taxonomy" id="220753"/>
    <lineage>
        <taxon>Bacteria</taxon>
        <taxon>Bacillati</taxon>
        <taxon>Bacillota</taxon>
        <taxon>Bacilli</taxon>
        <taxon>Bacillales</taxon>
        <taxon>Bacillaceae</taxon>
        <taxon>Halobacillus</taxon>
    </lineage>
</organism>
<dbReference type="InterPro" id="IPR015422">
    <property type="entry name" value="PyrdxlP-dep_Trfase_small"/>
</dbReference>
<dbReference type="Proteomes" id="UP000571017">
    <property type="component" value="Unassembled WGS sequence"/>
</dbReference>
<feature type="domain" description="Aminotransferase class V" evidence="3">
    <location>
        <begin position="4"/>
        <end position="357"/>
    </location>
</feature>
<dbReference type="PIRSF" id="PIRSF005572">
    <property type="entry name" value="NifS"/>
    <property type="match status" value="1"/>
</dbReference>
<dbReference type="AlphaFoldDB" id="A0A838CXL2"/>
<dbReference type="InterPro" id="IPR015424">
    <property type="entry name" value="PyrdxlP-dep_Trfase"/>
</dbReference>
<dbReference type="EMBL" id="JACEFG010000004">
    <property type="protein sequence ID" value="MBA2176663.1"/>
    <property type="molecule type" value="Genomic_DNA"/>
</dbReference>
<name>A0A838CXL2_9BACI</name>
<keyword evidence="2" id="KW-0663">Pyridoxal phosphate</keyword>
<sequence>MERYFDYAATSPMSREALAAFTKAAEEFYGNTSSAHDFGTEAQSLLEHSRNTLASKLDVEQEGVYFTSGGTESNWIGLEALMGAGKGNHIVVSAAEHSSVRRVVDKMEREGAQVTWVPFTAEGVLDLEVLASSVTKETAVVSVQLVNSDLGTIQPLEEVYRHCREKGVLLHSDFVQAFGKINLKKVARLADSFSLSAHKIGGPKGVGAVYIRPTLSFSPIFHDVTHESGVRPGTVNTPGVASFIVAADEALAQRTDGEIRTLKNKFVQLLGKGFSVVGNSLDSDIPIIGLTTRGVPGQWMMLEGNRRGFAFSTGSACQTGHDGTLTTLDAMGMTKEQGETFIRVSFHHSHSEFDIVRLAECLNTIASEHRSEVSV</sequence>
<dbReference type="Gene3D" id="3.40.640.10">
    <property type="entry name" value="Type I PLP-dependent aspartate aminotransferase-like (Major domain)"/>
    <property type="match status" value="1"/>
</dbReference>
<evidence type="ECO:0000313" key="5">
    <source>
        <dbReference type="Proteomes" id="UP000571017"/>
    </source>
</evidence>
<reference evidence="4 5" key="1">
    <citation type="journal article" date="2004" name="Extremophiles">
        <title>Halobacillus locisalis sp. nov., a halophilic bacterium isolated from a marine solar saltern of the Yellow Sea in Korea.</title>
        <authorList>
            <person name="Yoon J.H."/>
            <person name="Kang K.H."/>
            <person name="Oh T.K."/>
            <person name="Park Y.H."/>
        </authorList>
    </citation>
    <scope>NUCLEOTIDE SEQUENCE [LARGE SCALE GENOMIC DNA]</scope>
    <source>
        <strain evidence="4 5">KCTC 3788</strain>
    </source>
</reference>